<organism evidence="2 3">
    <name type="scientific">Actinomadura napierensis</name>
    <dbReference type="NCBI Taxonomy" id="267854"/>
    <lineage>
        <taxon>Bacteria</taxon>
        <taxon>Bacillati</taxon>
        <taxon>Actinomycetota</taxon>
        <taxon>Actinomycetes</taxon>
        <taxon>Streptosporangiales</taxon>
        <taxon>Thermomonosporaceae</taxon>
        <taxon>Actinomadura</taxon>
    </lineage>
</organism>
<keyword evidence="3" id="KW-1185">Reference proteome</keyword>
<evidence type="ECO:0000313" key="3">
    <source>
        <dbReference type="Proteomes" id="UP001501020"/>
    </source>
</evidence>
<keyword evidence="2" id="KW-0808">Transferase</keyword>
<dbReference type="Pfam" id="PF08241">
    <property type="entry name" value="Methyltransf_11"/>
    <property type="match status" value="1"/>
</dbReference>
<gene>
    <name evidence="2" type="ORF">GCM10009727_57750</name>
</gene>
<dbReference type="CDD" id="cd02440">
    <property type="entry name" value="AdoMet_MTases"/>
    <property type="match status" value="1"/>
</dbReference>
<dbReference type="SUPFAM" id="SSF53335">
    <property type="entry name" value="S-adenosyl-L-methionine-dependent methyltransferases"/>
    <property type="match status" value="1"/>
</dbReference>
<comment type="caution">
    <text evidence="2">The sequence shown here is derived from an EMBL/GenBank/DDBJ whole genome shotgun (WGS) entry which is preliminary data.</text>
</comment>
<dbReference type="GO" id="GO:0008168">
    <property type="term" value="F:methyltransferase activity"/>
    <property type="evidence" value="ECO:0007669"/>
    <property type="project" value="UniProtKB-KW"/>
</dbReference>
<protein>
    <submittedName>
        <fullName evidence="2">Class I SAM-dependent methyltransferase</fullName>
    </submittedName>
</protein>
<keyword evidence="2" id="KW-0489">Methyltransferase</keyword>
<dbReference type="InterPro" id="IPR013216">
    <property type="entry name" value="Methyltransf_11"/>
</dbReference>
<dbReference type="EMBL" id="BAAAMR010000059">
    <property type="protein sequence ID" value="GAA2152229.1"/>
    <property type="molecule type" value="Genomic_DNA"/>
</dbReference>
<dbReference type="GO" id="GO:0032259">
    <property type="term" value="P:methylation"/>
    <property type="evidence" value="ECO:0007669"/>
    <property type="project" value="UniProtKB-KW"/>
</dbReference>
<dbReference type="Gene3D" id="3.40.50.150">
    <property type="entry name" value="Vaccinia Virus protein VP39"/>
    <property type="match status" value="1"/>
</dbReference>
<evidence type="ECO:0000313" key="2">
    <source>
        <dbReference type="EMBL" id="GAA2152229.1"/>
    </source>
</evidence>
<sequence>MAGTGTAGTGPGEIAQDGSAVEFYAAMPPDIASAALVHTAIRAGTPILELGAGAGRVTHPLLDFGHPVTAVDDSAAMLARIQGARTVCSPIQDLDLPDRFGCVLLMSYLVNYGDRDALLAACGRHVRPDGVVIMQRETPRWHAEAAPREWAHDGVQYRMTDVERPAPGLVVATIEYRMGERRWTHSFTSRQLGDDELPTVLEAAGLRFDRFLDDDGGWIAARPL</sequence>
<accession>A0ABN3A1U5</accession>
<reference evidence="2 3" key="1">
    <citation type="journal article" date="2019" name="Int. J. Syst. Evol. Microbiol.">
        <title>The Global Catalogue of Microorganisms (GCM) 10K type strain sequencing project: providing services to taxonomists for standard genome sequencing and annotation.</title>
        <authorList>
            <consortium name="The Broad Institute Genomics Platform"/>
            <consortium name="The Broad Institute Genome Sequencing Center for Infectious Disease"/>
            <person name="Wu L."/>
            <person name="Ma J."/>
        </authorList>
    </citation>
    <scope>NUCLEOTIDE SEQUENCE [LARGE SCALE GENOMIC DNA]</scope>
    <source>
        <strain evidence="2 3">JCM 13850</strain>
    </source>
</reference>
<name>A0ABN3A1U5_9ACTN</name>
<proteinExistence type="predicted"/>
<evidence type="ECO:0000259" key="1">
    <source>
        <dbReference type="Pfam" id="PF08241"/>
    </source>
</evidence>
<dbReference type="Proteomes" id="UP001501020">
    <property type="component" value="Unassembled WGS sequence"/>
</dbReference>
<dbReference type="InterPro" id="IPR029063">
    <property type="entry name" value="SAM-dependent_MTases_sf"/>
</dbReference>
<feature type="domain" description="Methyltransferase type 11" evidence="1">
    <location>
        <begin position="48"/>
        <end position="134"/>
    </location>
</feature>